<dbReference type="EMBL" id="UYYB01095117">
    <property type="protein sequence ID" value="VDM75274.1"/>
    <property type="molecule type" value="Genomic_DNA"/>
</dbReference>
<dbReference type="PROSITE" id="PS50097">
    <property type="entry name" value="BTB"/>
    <property type="match status" value="1"/>
</dbReference>
<protein>
    <recommendedName>
        <fullName evidence="1">BTB domain-containing protein</fullName>
    </recommendedName>
</protein>
<evidence type="ECO:0000313" key="2">
    <source>
        <dbReference type="EMBL" id="VDM75274.1"/>
    </source>
</evidence>
<dbReference type="SUPFAM" id="SSF54695">
    <property type="entry name" value="POZ domain"/>
    <property type="match status" value="1"/>
</dbReference>
<organism evidence="2 3">
    <name type="scientific">Strongylus vulgaris</name>
    <name type="common">Blood worm</name>
    <dbReference type="NCBI Taxonomy" id="40348"/>
    <lineage>
        <taxon>Eukaryota</taxon>
        <taxon>Metazoa</taxon>
        <taxon>Ecdysozoa</taxon>
        <taxon>Nematoda</taxon>
        <taxon>Chromadorea</taxon>
        <taxon>Rhabditida</taxon>
        <taxon>Rhabditina</taxon>
        <taxon>Rhabditomorpha</taxon>
        <taxon>Strongyloidea</taxon>
        <taxon>Strongylidae</taxon>
        <taxon>Strongylus</taxon>
    </lineage>
</organism>
<reference evidence="2 3" key="1">
    <citation type="submission" date="2018-11" db="EMBL/GenBank/DDBJ databases">
        <authorList>
            <consortium name="Pathogen Informatics"/>
        </authorList>
    </citation>
    <scope>NUCLEOTIDE SEQUENCE [LARGE SCALE GENOMIC DNA]</scope>
</reference>
<sequence length="341" mass="38766">MFREIRVGPDTFGAFRGSAMRNRHVQLRLRPAMFRDHIAEATRCTFQMKVRDRQTGQDLLTPEPYTVVPPANERTQGFRVPPNSGIGTTLIQIYQGASFAGRLCEITTTITIPQAQFRITEWELLPPSTPLHLDWRFRLLEDKLAFLSRTIRSAHDFLLVCRDGQMYTPKEALYFCSPFFREYFNGTGRDSEKMELLDVAVEAARTVVTFMVTSTFSAPPAISPSLARDIFNLGNRFDVMQLGSLMVAVERLGYMDVIEISESMDTLIEWFVTAHECHMNRVQNAAVAYLTTLHQSQYLAEYGDGEVPKPRTASERLNRGHGGFRTTPHVGKPIERYSVSN</sequence>
<dbReference type="Proteomes" id="UP000270094">
    <property type="component" value="Unassembled WGS sequence"/>
</dbReference>
<dbReference type="InterPro" id="IPR011333">
    <property type="entry name" value="SKP1/BTB/POZ_sf"/>
</dbReference>
<dbReference type="CDD" id="cd18186">
    <property type="entry name" value="BTB_POZ_ZBTB_KLHL-like"/>
    <property type="match status" value="1"/>
</dbReference>
<keyword evidence="3" id="KW-1185">Reference proteome</keyword>
<dbReference type="OrthoDB" id="5789694at2759"/>
<gene>
    <name evidence="2" type="ORF">SVUK_LOCUS10272</name>
</gene>
<dbReference type="InterPro" id="IPR000210">
    <property type="entry name" value="BTB/POZ_dom"/>
</dbReference>
<dbReference type="Gene3D" id="3.30.710.10">
    <property type="entry name" value="Potassium Channel Kv1.1, Chain A"/>
    <property type="match status" value="1"/>
</dbReference>
<feature type="domain" description="BTB" evidence="1">
    <location>
        <begin position="155"/>
        <end position="220"/>
    </location>
</feature>
<dbReference type="AlphaFoldDB" id="A0A3P7JB94"/>
<dbReference type="Pfam" id="PF00651">
    <property type="entry name" value="BTB"/>
    <property type="match status" value="1"/>
</dbReference>
<evidence type="ECO:0000313" key="3">
    <source>
        <dbReference type="Proteomes" id="UP000270094"/>
    </source>
</evidence>
<evidence type="ECO:0000259" key="1">
    <source>
        <dbReference type="PROSITE" id="PS50097"/>
    </source>
</evidence>
<name>A0A3P7JB94_STRVU</name>
<accession>A0A3P7JB94</accession>
<proteinExistence type="predicted"/>